<dbReference type="CDD" id="cd06827">
    <property type="entry name" value="PLPDE_III_AR_proteobact"/>
    <property type="match status" value="1"/>
</dbReference>
<comment type="cofactor">
    <cofactor evidence="2 5 6">
        <name>pyridoxal 5'-phosphate</name>
        <dbReference type="ChEBI" id="CHEBI:597326"/>
    </cofactor>
</comment>
<dbReference type="FunFam" id="3.20.20.10:FF:000002">
    <property type="entry name" value="Alanine racemase"/>
    <property type="match status" value="1"/>
</dbReference>
<evidence type="ECO:0000256" key="2">
    <source>
        <dbReference type="ARBA" id="ARBA00001933"/>
    </source>
</evidence>
<organism evidence="9 10">
    <name type="scientific">Duganella guangzhouensis</name>
    <dbReference type="NCBI Taxonomy" id="2666084"/>
    <lineage>
        <taxon>Bacteria</taxon>
        <taxon>Pseudomonadati</taxon>
        <taxon>Pseudomonadota</taxon>
        <taxon>Betaproteobacteria</taxon>
        <taxon>Burkholderiales</taxon>
        <taxon>Oxalobacteraceae</taxon>
        <taxon>Telluria group</taxon>
        <taxon>Duganella</taxon>
    </lineage>
</organism>
<feature type="binding site" evidence="5 7">
    <location>
        <position position="135"/>
    </location>
    <ligand>
        <name>substrate</name>
    </ligand>
</feature>
<dbReference type="EMBL" id="WKJK01000031">
    <property type="protein sequence ID" value="MRW94569.1"/>
    <property type="molecule type" value="Genomic_DNA"/>
</dbReference>
<evidence type="ECO:0000256" key="4">
    <source>
        <dbReference type="ARBA" id="ARBA00023235"/>
    </source>
</evidence>
<dbReference type="InterPro" id="IPR009006">
    <property type="entry name" value="Ala_racemase/Decarboxylase_C"/>
</dbReference>
<accession>A0A6I2LE89</accession>
<protein>
    <recommendedName>
        <fullName evidence="5">Alanine racemase</fullName>
        <ecNumber evidence="5">5.1.1.1</ecNumber>
    </recommendedName>
</protein>
<reference evidence="9 10" key="1">
    <citation type="submission" date="2019-11" db="EMBL/GenBank/DDBJ databases">
        <title>Novel species isolated from a subtropical stream in China.</title>
        <authorList>
            <person name="Lu H."/>
        </authorList>
    </citation>
    <scope>NUCLEOTIDE SEQUENCE [LARGE SCALE GENOMIC DNA]</scope>
    <source>
        <strain evidence="9 10">FT80W</strain>
    </source>
</reference>
<proteinExistence type="inferred from homology"/>
<dbReference type="HAMAP" id="MF_01201">
    <property type="entry name" value="Ala_racemase"/>
    <property type="match status" value="1"/>
</dbReference>
<comment type="caution">
    <text evidence="9">The sequence shown here is derived from an EMBL/GenBank/DDBJ whole genome shotgun (WGS) entry which is preliminary data.</text>
</comment>
<comment type="function">
    <text evidence="5">Catalyzes the interconversion of L-alanine and D-alanine. May also act on other amino acids.</text>
</comment>
<sequence>MPRPILATIHVDSMKHNLAVAKAKSPGAKAWGVVKAHGYGHGLERAMRGFADADGLALIEFDNAVKLREMGWKKPILLLEGFFGPADLHTMAGYELQAAVHCNQQLEWLEAAQDQLAARGIRFDLHLKMNTGMNRLGFMPDAFAAAHARLSAIRCVGSITMMTHFANADDVDHPLLPIREQIRRFERGTAGLPGARSLSNSAGVLLHQELKNDWIRPGIMLYGGTPGGGSAEEFGLQATMTLSSEIIGVQDIAAGELVGYGSRFRAEGQMRVGVVACGYADGYPRVAPLGTPVLVDGVRTRLVGRVSMDMLTVDLTDLPQARIGSPVVLWGRGLPIDEVAEQAGTIGYELMCALAPRVPVVEG</sequence>
<dbReference type="GO" id="GO:0005829">
    <property type="term" value="C:cytosol"/>
    <property type="evidence" value="ECO:0007669"/>
    <property type="project" value="TreeGrafter"/>
</dbReference>
<comment type="pathway">
    <text evidence="5">Amino-acid biosynthesis; D-alanine biosynthesis; D-alanine from L-alanine: step 1/1.</text>
</comment>
<dbReference type="Gene3D" id="2.40.37.10">
    <property type="entry name" value="Lyase, Ornithine Decarboxylase, Chain A, domain 1"/>
    <property type="match status" value="1"/>
</dbReference>
<feature type="domain" description="Alanine racemase C-terminal" evidence="8">
    <location>
        <begin position="239"/>
        <end position="363"/>
    </location>
</feature>
<keyword evidence="4 5" id="KW-0413">Isomerase</keyword>
<dbReference type="InterPro" id="IPR000821">
    <property type="entry name" value="Ala_racemase"/>
</dbReference>
<dbReference type="InterPro" id="IPR011079">
    <property type="entry name" value="Ala_racemase_C"/>
</dbReference>
<feature type="active site" description="Proton acceptor; specific for L-alanine" evidence="5">
    <location>
        <position position="260"/>
    </location>
</feature>
<dbReference type="EC" id="5.1.1.1" evidence="5"/>
<evidence type="ECO:0000313" key="9">
    <source>
        <dbReference type="EMBL" id="MRW94569.1"/>
    </source>
</evidence>
<dbReference type="UniPathway" id="UPA00042">
    <property type="reaction ID" value="UER00497"/>
</dbReference>
<dbReference type="SMART" id="SM01005">
    <property type="entry name" value="Ala_racemase_C"/>
    <property type="match status" value="1"/>
</dbReference>
<name>A0A6I2LE89_9BURK</name>
<dbReference type="NCBIfam" id="TIGR00492">
    <property type="entry name" value="alr"/>
    <property type="match status" value="1"/>
</dbReference>
<feature type="binding site" evidence="5 7">
    <location>
        <position position="308"/>
    </location>
    <ligand>
        <name>substrate</name>
    </ligand>
</feature>
<dbReference type="SUPFAM" id="SSF50621">
    <property type="entry name" value="Alanine racemase C-terminal domain-like"/>
    <property type="match status" value="1"/>
</dbReference>
<dbReference type="PRINTS" id="PR00992">
    <property type="entry name" value="ALARACEMASE"/>
</dbReference>
<dbReference type="Gene3D" id="3.20.20.10">
    <property type="entry name" value="Alanine racemase"/>
    <property type="match status" value="1"/>
</dbReference>
<dbReference type="Proteomes" id="UP000433309">
    <property type="component" value="Unassembled WGS sequence"/>
</dbReference>
<evidence type="ECO:0000256" key="3">
    <source>
        <dbReference type="ARBA" id="ARBA00022898"/>
    </source>
</evidence>
<evidence type="ECO:0000256" key="5">
    <source>
        <dbReference type="HAMAP-Rule" id="MF_01201"/>
    </source>
</evidence>
<dbReference type="GO" id="GO:0008784">
    <property type="term" value="F:alanine racemase activity"/>
    <property type="evidence" value="ECO:0007669"/>
    <property type="project" value="UniProtKB-UniRule"/>
</dbReference>
<evidence type="ECO:0000259" key="8">
    <source>
        <dbReference type="SMART" id="SM01005"/>
    </source>
</evidence>
<dbReference type="InterPro" id="IPR001608">
    <property type="entry name" value="Ala_racemase_N"/>
</dbReference>
<evidence type="ECO:0000256" key="1">
    <source>
        <dbReference type="ARBA" id="ARBA00000316"/>
    </source>
</evidence>
<comment type="catalytic activity">
    <reaction evidence="1 5">
        <text>L-alanine = D-alanine</text>
        <dbReference type="Rhea" id="RHEA:20249"/>
        <dbReference type="ChEBI" id="CHEBI:57416"/>
        <dbReference type="ChEBI" id="CHEBI:57972"/>
        <dbReference type="EC" id="5.1.1.1"/>
    </reaction>
</comment>
<dbReference type="PANTHER" id="PTHR30511:SF0">
    <property type="entry name" value="ALANINE RACEMASE, CATABOLIC-RELATED"/>
    <property type="match status" value="1"/>
</dbReference>
<evidence type="ECO:0000256" key="6">
    <source>
        <dbReference type="PIRSR" id="PIRSR600821-50"/>
    </source>
</evidence>
<gene>
    <name evidence="9" type="primary">alr</name>
    <name evidence="9" type="ORF">GJ699_31840</name>
</gene>
<keyword evidence="3 5" id="KW-0663">Pyridoxal phosphate</keyword>
<dbReference type="Pfam" id="PF01168">
    <property type="entry name" value="Ala_racemase_N"/>
    <property type="match status" value="1"/>
</dbReference>
<feature type="modified residue" description="N6-(pyridoxal phosphate)lysine" evidence="5 6">
    <location>
        <position position="35"/>
    </location>
</feature>
<comment type="similarity">
    <text evidence="5">Belongs to the alanine racemase family.</text>
</comment>
<dbReference type="PANTHER" id="PTHR30511">
    <property type="entry name" value="ALANINE RACEMASE"/>
    <property type="match status" value="1"/>
</dbReference>
<dbReference type="Pfam" id="PF00842">
    <property type="entry name" value="Ala_racemase_C"/>
    <property type="match status" value="1"/>
</dbReference>
<keyword evidence="10" id="KW-1185">Reference proteome</keyword>
<feature type="active site" description="Proton acceptor; specific for D-alanine" evidence="5">
    <location>
        <position position="35"/>
    </location>
</feature>
<dbReference type="AlphaFoldDB" id="A0A6I2LE89"/>
<dbReference type="GO" id="GO:0030632">
    <property type="term" value="P:D-alanine biosynthetic process"/>
    <property type="evidence" value="ECO:0007669"/>
    <property type="project" value="UniProtKB-UniRule"/>
</dbReference>
<dbReference type="GO" id="GO:0030170">
    <property type="term" value="F:pyridoxal phosphate binding"/>
    <property type="evidence" value="ECO:0007669"/>
    <property type="project" value="UniProtKB-UniRule"/>
</dbReference>
<evidence type="ECO:0000313" key="10">
    <source>
        <dbReference type="Proteomes" id="UP000433309"/>
    </source>
</evidence>
<dbReference type="InterPro" id="IPR029066">
    <property type="entry name" value="PLP-binding_barrel"/>
</dbReference>
<dbReference type="SUPFAM" id="SSF51419">
    <property type="entry name" value="PLP-binding barrel"/>
    <property type="match status" value="1"/>
</dbReference>
<evidence type="ECO:0000256" key="7">
    <source>
        <dbReference type="PIRSR" id="PIRSR600821-52"/>
    </source>
</evidence>
<dbReference type="RefSeq" id="WP_154383445.1">
    <property type="nucleotide sequence ID" value="NZ_WKJK01000031.1"/>
</dbReference>